<sequence>MITDDVAAAVFDSLPTPVAVLGPDGTVVRLNEAWRRSAATGVALLPVRPGMSWLVACEHAMEAAARGGDAAGATETRVHGSLPGDPAAPIRMLATLSRQLIDRRRTRARVEMPHPAVRGQRWLDVRLSTLVRGNGLLVVVDDVTDRRHREDDLRRQATTDPITGLPNRTALRALLTTRLTADPTADARADTGASPGKSGPAVLFLDLDAFRHINNSFGYTVGDAALHASARRFSSVLGAGDIIGRWDGDEFVVLSDTETAQAAADLAERLAAALDEPLEVHGHRIHLSVSVGVALAVASASSAQAGPVGKGSRRGASSRSAASASEETGDALVARAGAEVIRVRSRNRRRTDRKSRSTPQ</sequence>
<gene>
    <name evidence="3" type="ORF">FRACA_40009</name>
</gene>
<dbReference type="Proteomes" id="UP000234331">
    <property type="component" value="Unassembled WGS sequence"/>
</dbReference>
<dbReference type="EMBL" id="FZMO01000334">
    <property type="protein sequence ID" value="SNQ49981.1"/>
    <property type="molecule type" value="Genomic_DNA"/>
</dbReference>
<dbReference type="SMART" id="SM00267">
    <property type="entry name" value="GGDEF"/>
    <property type="match status" value="1"/>
</dbReference>
<protein>
    <submittedName>
        <fullName evidence="3">Diguanylate cyclase</fullName>
    </submittedName>
</protein>
<dbReference type="PANTHER" id="PTHR44757:SF2">
    <property type="entry name" value="BIOFILM ARCHITECTURE MAINTENANCE PROTEIN MBAA"/>
    <property type="match status" value="1"/>
</dbReference>
<dbReference type="PANTHER" id="PTHR44757">
    <property type="entry name" value="DIGUANYLATE CYCLASE DGCP"/>
    <property type="match status" value="1"/>
</dbReference>
<evidence type="ECO:0000313" key="3">
    <source>
        <dbReference type="EMBL" id="SNQ49981.1"/>
    </source>
</evidence>
<name>A0A2I2KWE5_9ACTN</name>
<proteinExistence type="predicted"/>
<dbReference type="Gene3D" id="3.30.70.270">
    <property type="match status" value="1"/>
</dbReference>
<dbReference type="SUPFAM" id="SSF55073">
    <property type="entry name" value="Nucleotide cyclase"/>
    <property type="match status" value="1"/>
</dbReference>
<dbReference type="InterPro" id="IPR043128">
    <property type="entry name" value="Rev_trsase/Diguanyl_cyclase"/>
</dbReference>
<feature type="region of interest" description="Disordered" evidence="1">
    <location>
        <begin position="304"/>
        <end position="330"/>
    </location>
</feature>
<dbReference type="Gene3D" id="3.30.450.20">
    <property type="entry name" value="PAS domain"/>
    <property type="match status" value="1"/>
</dbReference>
<dbReference type="AlphaFoldDB" id="A0A2I2KWE5"/>
<evidence type="ECO:0000313" key="4">
    <source>
        <dbReference type="Proteomes" id="UP000234331"/>
    </source>
</evidence>
<dbReference type="PROSITE" id="PS50887">
    <property type="entry name" value="GGDEF"/>
    <property type="match status" value="1"/>
</dbReference>
<evidence type="ECO:0000256" key="1">
    <source>
        <dbReference type="SAM" id="MobiDB-lite"/>
    </source>
</evidence>
<feature type="compositionally biased region" description="Low complexity" evidence="1">
    <location>
        <begin position="314"/>
        <end position="325"/>
    </location>
</feature>
<dbReference type="Pfam" id="PF00990">
    <property type="entry name" value="GGDEF"/>
    <property type="match status" value="1"/>
</dbReference>
<dbReference type="NCBIfam" id="TIGR00254">
    <property type="entry name" value="GGDEF"/>
    <property type="match status" value="1"/>
</dbReference>
<keyword evidence="4" id="KW-1185">Reference proteome</keyword>
<dbReference type="InterPro" id="IPR000160">
    <property type="entry name" value="GGDEF_dom"/>
</dbReference>
<reference evidence="3 4" key="1">
    <citation type="submission" date="2017-06" db="EMBL/GenBank/DDBJ databases">
        <authorList>
            <person name="Kim H.J."/>
            <person name="Triplett B.A."/>
        </authorList>
    </citation>
    <scope>NUCLEOTIDE SEQUENCE [LARGE SCALE GENOMIC DNA]</scope>
    <source>
        <strain evidence="3">FRACA_ARgP5</strain>
    </source>
</reference>
<feature type="domain" description="GGDEF" evidence="2">
    <location>
        <begin position="198"/>
        <end position="327"/>
    </location>
</feature>
<dbReference type="InterPro" id="IPR029787">
    <property type="entry name" value="Nucleotide_cyclase"/>
</dbReference>
<dbReference type="InterPro" id="IPR052155">
    <property type="entry name" value="Biofilm_reg_signaling"/>
</dbReference>
<dbReference type="OrthoDB" id="8526884at2"/>
<dbReference type="CDD" id="cd01949">
    <property type="entry name" value="GGDEF"/>
    <property type="match status" value="1"/>
</dbReference>
<accession>A0A2I2KWE5</accession>
<evidence type="ECO:0000259" key="2">
    <source>
        <dbReference type="PROSITE" id="PS50887"/>
    </source>
</evidence>
<organism evidence="3 4">
    <name type="scientific">Frankia canadensis</name>
    <dbReference type="NCBI Taxonomy" id="1836972"/>
    <lineage>
        <taxon>Bacteria</taxon>
        <taxon>Bacillati</taxon>
        <taxon>Actinomycetota</taxon>
        <taxon>Actinomycetes</taxon>
        <taxon>Frankiales</taxon>
        <taxon>Frankiaceae</taxon>
        <taxon>Frankia</taxon>
    </lineage>
</organism>